<dbReference type="GO" id="GO:0008270">
    <property type="term" value="F:zinc ion binding"/>
    <property type="evidence" value="ECO:0007669"/>
    <property type="project" value="InterPro"/>
</dbReference>
<dbReference type="EMBL" id="UGTV01000015">
    <property type="protein sequence ID" value="SUC10274.1"/>
    <property type="molecule type" value="Genomic_DNA"/>
</dbReference>
<reference evidence="2 3" key="1">
    <citation type="submission" date="2018-06" db="EMBL/GenBank/DDBJ databases">
        <authorList>
            <consortium name="Pathogen Informatics"/>
            <person name="Doyle S."/>
        </authorList>
    </citation>
    <scope>NUCLEOTIDE SEQUENCE [LARGE SCALE GENOMIC DNA]</scope>
    <source>
        <strain evidence="2 3">NCTC11621</strain>
    </source>
</reference>
<gene>
    <name evidence="2" type="ORF">NCTC11621_01323</name>
</gene>
<evidence type="ECO:0000313" key="3">
    <source>
        <dbReference type="Proteomes" id="UP000254704"/>
    </source>
</evidence>
<dbReference type="Pfam" id="PF01844">
    <property type="entry name" value="HNH"/>
    <property type="match status" value="1"/>
</dbReference>
<accession>A0A379EVV2</accession>
<dbReference type="InterPro" id="IPR003615">
    <property type="entry name" value="HNH_nuc"/>
</dbReference>
<proteinExistence type="predicted"/>
<dbReference type="Gene3D" id="1.10.30.50">
    <property type="match status" value="1"/>
</dbReference>
<name>A0A379EVV2_9PAST</name>
<evidence type="ECO:0000259" key="1">
    <source>
        <dbReference type="Pfam" id="PF01844"/>
    </source>
</evidence>
<protein>
    <recommendedName>
        <fullName evidence="1">HNH domain-containing protein</fullName>
    </recommendedName>
</protein>
<evidence type="ECO:0000313" key="2">
    <source>
        <dbReference type="EMBL" id="SUC10274.1"/>
    </source>
</evidence>
<dbReference type="GO" id="GO:0003676">
    <property type="term" value="F:nucleic acid binding"/>
    <property type="evidence" value="ECO:0007669"/>
    <property type="project" value="InterPro"/>
</dbReference>
<dbReference type="AlphaFoldDB" id="A0A379EVV2"/>
<sequence>MIKLNLSQDFHYSKIIDSCYDSMKSTSPLKLKVLANKDALLRVADFYEKYAKTNNLFKHNLFFLNNNDFIKIAGNTAKDLLTNYDMRELYDYFRDRRCGGFYDELINNAKNPKIKCPYCGGIGMPMELDHFLPKSKLGYYSILPYNLIPSCKDCNQSYKSTFIPENKNEQLIHPYLDDNCFFEEQWLFAQCHLDNDNVIHINYYVSPPNNWREDKKSKVKFHFDKFKLDKRFSIEASNNLSEITNELKHHKKKNKPISEFISDNLDIKLETYSHRKNHWALALYQAIKNDINILFNNLKI</sequence>
<dbReference type="InterPro" id="IPR002711">
    <property type="entry name" value="HNH"/>
</dbReference>
<dbReference type="RefSeq" id="WP_115323010.1">
    <property type="nucleotide sequence ID" value="NZ_UGTV01000015.1"/>
</dbReference>
<dbReference type="GO" id="GO:0004519">
    <property type="term" value="F:endonuclease activity"/>
    <property type="evidence" value="ECO:0007669"/>
    <property type="project" value="InterPro"/>
</dbReference>
<organism evidence="2 3">
    <name type="scientific">Pasteurella canis</name>
    <dbReference type="NCBI Taxonomy" id="753"/>
    <lineage>
        <taxon>Bacteria</taxon>
        <taxon>Pseudomonadati</taxon>
        <taxon>Pseudomonadota</taxon>
        <taxon>Gammaproteobacteria</taxon>
        <taxon>Pasteurellales</taxon>
        <taxon>Pasteurellaceae</taxon>
        <taxon>Pasteurella</taxon>
    </lineage>
</organism>
<feature type="domain" description="HNH" evidence="1">
    <location>
        <begin position="116"/>
        <end position="158"/>
    </location>
</feature>
<dbReference type="Proteomes" id="UP000254704">
    <property type="component" value="Unassembled WGS sequence"/>
</dbReference>
<dbReference type="CDD" id="cd00085">
    <property type="entry name" value="HNHc"/>
    <property type="match status" value="1"/>
</dbReference>